<keyword evidence="4" id="KW-1134">Transmembrane beta strand</keyword>
<sequence>MKINVIVLFLLMPFYAFSGEMLSLYEARQLAVSHNRKIKQAELERQASGLQTRSAFNNFLPSFDFEGGYQLRGKKYSLLENDMFLPVVPYEGIDASTGTFNSALAPGAFATHPETGQTLVNADGTPVFQNYAWLPQSESEVGSKHNWQFGATMRQPLYMGGKIRRGHEIAQRAENISKAREELTIMEVIARTDELYWQVVRLREMLSLTNSYIELLENLEQDMENLFREGIVTRNQLLQVQVRKNEVKLSAIQVENGLEMSRLALNQFIGLPFYDRTELSETFSSEMLKMEEGYYTDLALEQRQELRMMNEAVTIAEKLVQVERAEMMPAIGIMAGYHVSNPNPYNGFAREFGGDYSVGVGISIPIFHFGERRNQVAQAKIARQQQQLELEETKEMVQLQVSRELLSFHESKSRLDLANLSLEQAEENLRVTNNLFNEGRATTRDVLEAQAHWQDAHSASISAKAAHRLAYTHLQKAIGDLKISDNQ</sequence>
<evidence type="ECO:0000256" key="4">
    <source>
        <dbReference type="ARBA" id="ARBA00022452"/>
    </source>
</evidence>
<comment type="caution">
    <text evidence="9">The sequence shown here is derived from an EMBL/GenBank/DDBJ whole genome shotgun (WGS) entry which is preliminary data.</text>
</comment>
<feature type="coiled-coil region" evidence="8">
    <location>
        <begin position="374"/>
        <end position="435"/>
    </location>
</feature>
<keyword evidence="5" id="KW-0812">Transmembrane</keyword>
<reference evidence="9 10" key="1">
    <citation type="submission" date="2019-03" db="EMBL/GenBank/DDBJ databases">
        <title>Genomic Encyclopedia of Type Strains, Phase IV (KMG-IV): sequencing the most valuable type-strain genomes for metagenomic binning, comparative biology and taxonomic classification.</title>
        <authorList>
            <person name="Goeker M."/>
        </authorList>
    </citation>
    <scope>NUCLEOTIDE SEQUENCE [LARGE SCALE GENOMIC DNA]</scope>
    <source>
        <strain evidence="9 10">DSM 24179</strain>
    </source>
</reference>
<dbReference type="PANTHER" id="PTHR30026:SF20">
    <property type="entry name" value="OUTER MEMBRANE PROTEIN TOLC"/>
    <property type="match status" value="1"/>
</dbReference>
<gene>
    <name evidence="9" type="ORF">EV194_10350</name>
</gene>
<evidence type="ECO:0000256" key="3">
    <source>
        <dbReference type="ARBA" id="ARBA00022448"/>
    </source>
</evidence>
<dbReference type="GO" id="GO:0009279">
    <property type="term" value="C:cell outer membrane"/>
    <property type="evidence" value="ECO:0007669"/>
    <property type="project" value="UniProtKB-SubCell"/>
</dbReference>
<evidence type="ECO:0000313" key="9">
    <source>
        <dbReference type="EMBL" id="TCO09139.1"/>
    </source>
</evidence>
<organism evidence="9 10">
    <name type="scientific">Natronoflexus pectinivorans</name>
    <dbReference type="NCBI Taxonomy" id="682526"/>
    <lineage>
        <taxon>Bacteria</taxon>
        <taxon>Pseudomonadati</taxon>
        <taxon>Bacteroidota</taxon>
        <taxon>Bacteroidia</taxon>
        <taxon>Marinilabiliales</taxon>
        <taxon>Marinilabiliaceae</taxon>
        <taxon>Natronoflexus</taxon>
    </lineage>
</organism>
<proteinExistence type="inferred from homology"/>
<evidence type="ECO:0000256" key="1">
    <source>
        <dbReference type="ARBA" id="ARBA00004442"/>
    </source>
</evidence>
<evidence type="ECO:0000313" key="10">
    <source>
        <dbReference type="Proteomes" id="UP000295221"/>
    </source>
</evidence>
<evidence type="ECO:0000256" key="7">
    <source>
        <dbReference type="ARBA" id="ARBA00023237"/>
    </source>
</evidence>
<keyword evidence="10" id="KW-1185">Reference proteome</keyword>
<dbReference type="InterPro" id="IPR003423">
    <property type="entry name" value="OMP_efflux"/>
</dbReference>
<protein>
    <submittedName>
        <fullName evidence="9">Outer membrane protein TolC</fullName>
    </submittedName>
</protein>
<dbReference type="GO" id="GO:0015562">
    <property type="term" value="F:efflux transmembrane transporter activity"/>
    <property type="evidence" value="ECO:0007669"/>
    <property type="project" value="InterPro"/>
</dbReference>
<dbReference type="Proteomes" id="UP000295221">
    <property type="component" value="Unassembled WGS sequence"/>
</dbReference>
<dbReference type="AlphaFoldDB" id="A0A4R2GKE1"/>
<dbReference type="PANTHER" id="PTHR30026">
    <property type="entry name" value="OUTER MEMBRANE PROTEIN TOLC"/>
    <property type="match status" value="1"/>
</dbReference>
<comment type="subcellular location">
    <subcellularLocation>
        <location evidence="1">Cell outer membrane</location>
    </subcellularLocation>
</comment>
<keyword evidence="3" id="KW-0813">Transport</keyword>
<evidence type="ECO:0000256" key="5">
    <source>
        <dbReference type="ARBA" id="ARBA00022692"/>
    </source>
</evidence>
<feature type="coiled-coil region" evidence="8">
    <location>
        <begin position="209"/>
        <end position="236"/>
    </location>
</feature>
<dbReference type="Gene3D" id="1.20.1600.10">
    <property type="entry name" value="Outer membrane efflux proteins (OEP)"/>
    <property type="match status" value="1"/>
</dbReference>
<dbReference type="GO" id="GO:1990281">
    <property type="term" value="C:efflux pump complex"/>
    <property type="evidence" value="ECO:0007669"/>
    <property type="project" value="TreeGrafter"/>
</dbReference>
<dbReference type="InterPro" id="IPR051906">
    <property type="entry name" value="TolC-like"/>
</dbReference>
<dbReference type="Pfam" id="PF02321">
    <property type="entry name" value="OEP"/>
    <property type="match status" value="2"/>
</dbReference>
<dbReference type="SUPFAM" id="SSF56954">
    <property type="entry name" value="Outer membrane efflux proteins (OEP)"/>
    <property type="match status" value="1"/>
</dbReference>
<evidence type="ECO:0000256" key="2">
    <source>
        <dbReference type="ARBA" id="ARBA00007613"/>
    </source>
</evidence>
<evidence type="ECO:0000256" key="6">
    <source>
        <dbReference type="ARBA" id="ARBA00023136"/>
    </source>
</evidence>
<keyword evidence="8" id="KW-0175">Coiled coil</keyword>
<name>A0A4R2GKE1_9BACT</name>
<dbReference type="GO" id="GO:0015288">
    <property type="term" value="F:porin activity"/>
    <property type="evidence" value="ECO:0007669"/>
    <property type="project" value="TreeGrafter"/>
</dbReference>
<comment type="similarity">
    <text evidence="2">Belongs to the outer membrane factor (OMF) (TC 1.B.17) family.</text>
</comment>
<accession>A0A4R2GKE1</accession>
<dbReference type="EMBL" id="SLWK01000003">
    <property type="protein sequence ID" value="TCO09139.1"/>
    <property type="molecule type" value="Genomic_DNA"/>
</dbReference>
<dbReference type="OrthoDB" id="9807719at2"/>
<dbReference type="RefSeq" id="WP_132432942.1">
    <property type="nucleotide sequence ID" value="NZ_SLWK01000003.1"/>
</dbReference>
<keyword evidence="7" id="KW-0998">Cell outer membrane</keyword>
<evidence type="ECO:0000256" key="8">
    <source>
        <dbReference type="SAM" id="Coils"/>
    </source>
</evidence>
<keyword evidence="6" id="KW-0472">Membrane</keyword>